<name>R9H1R8_BACT4</name>
<dbReference type="AlphaFoldDB" id="R9H1R8"/>
<evidence type="ECO:0000313" key="1">
    <source>
        <dbReference type="EMBL" id="EOR98007.1"/>
    </source>
</evidence>
<dbReference type="HOGENOM" id="CLU_674144_0_0_10"/>
<comment type="caution">
    <text evidence="1">The sequence shown here is derived from an EMBL/GenBank/DDBJ whole genome shotgun (WGS) entry which is preliminary data.</text>
</comment>
<reference evidence="1 2" key="1">
    <citation type="submission" date="2013-04" db="EMBL/GenBank/DDBJ databases">
        <title>The Genome Sequence of Bacteroides thetaiotaomicron dnLKV9.</title>
        <authorList>
            <consortium name="The Broad Institute Genomics Platform"/>
            <consortium name="The Broad Institute Genome Sequencing Center for Infectious Disease"/>
            <person name="Earl A."/>
            <person name="Xavier R."/>
            <person name="Kuhn K."/>
            <person name="Stappenbeck T."/>
            <person name="Walker B."/>
            <person name="Young S."/>
            <person name="Zeng Q."/>
            <person name="Gargeya S."/>
            <person name="Fitzgerald M."/>
            <person name="Haas B."/>
            <person name="Abouelleil A."/>
            <person name="Allen A.W."/>
            <person name="Alvarado L."/>
            <person name="Arachchi H.M."/>
            <person name="Berlin A.M."/>
            <person name="Chapman S.B."/>
            <person name="Gainer-Dewar J."/>
            <person name="Goldberg J."/>
            <person name="Griggs A."/>
            <person name="Gujja S."/>
            <person name="Hansen M."/>
            <person name="Howarth C."/>
            <person name="Imamovic A."/>
            <person name="Ireland A."/>
            <person name="Larimer J."/>
            <person name="McCowan C."/>
            <person name="Murphy C."/>
            <person name="Pearson M."/>
            <person name="Poon T.W."/>
            <person name="Priest M."/>
            <person name="Roberts A."/>
            <person name="Saif S."/>
            <person name="Shea T."/>
            <person name="Sisk P."/>
            <person name="Sykes S."/>
            <person name="Wortman J."/>
            <person name="Nusbaum C."/>
            <person name="Birren B."/>
        </authorList>
    </citation>
    <scope>NUCLEOTIDE SEQUENCE [LARGE SCALE GENOMIC DNA]</scope>
    <source>
        <strain evidence="2">dnLKV9</strain>
    </source>
</reference>
<dbReference type="EMBL" id="ASSM01000015">
    <property type="protein sequence ID" value="EOR98007.1"/>
    <property type="molecule type" value="Genomic_DNA"/>
</dbReference>
<organism evidence="1 2">
    <name type="scientific">Bacteroides thetaiotaomicron dnLKV9</name>
    <dbReference type="NCBI Taxonomy" id="1235785"/>
    <lineage>
        <taxon>Bacteria</taxon>
        <taxon>Pseudomonadati</taxon>
        <taxon>Bacteroidota</taxon>
        <taxon>Bacteroidia</taxon>
        <taxon>Bacteroidales</taxon>
        <taxon>Bacteroidaceae</taxon>
        <taxon>Bacteroides</taxon>
    </lineage>
</organism>
<sequence>MKQYWLVLYPHVFLWVKKQKGLVYNSDNYKLIHFHNEGLLTVLVDKLLQIDNLYRVTIDTSFLSNEIVESWVNDLLVAECALLIECNGINNCPVSLKPELKVQDSIDAYRRMHDEKTGLPIMSNLHKLVFHINGSLFGNDDYSEQVIYPRTGTMHLSVDEICSFINSFGDTSFLSEIVLVGCLWEFPNYTSLILFLRELGVVIAVYCTEADFLCYGYSKLESDIIYHICITDSEFEYCQPLADVSRNYNIHIDFIVTSIIEYEYANELIERYQFSDNSRIYPVYTGENQNFLRDNLYLNEQDFEEICLTKREIFANQVINSNFFGVFTVLSNGTVFSGNMQFKIGTIQDDLYSLVYCEIISENSWFYIRNQKPCIDCVYQYLCPSPSTYERVIGEPNLCHIKSSAL</sequence>
<accession>R9H1R8</accession>
<dbReference type="RefSeq" id="WP_016269552.1">
    <property type="nucleotide sequence ID" value="NZ_KE159461.1"/>
</dbReference>
<proteinExistence type="predicted"/>
<dbReference type="Proteomes" id="UP000014207">
    <property type="component" value="Unassembled WGS sequence"/>
</dbReference>
<gene>
    <name evidence="1" type="ORF">C799_04220</name>
</gene>
<dbReference type="NCBIfam" id="TIGR04150">
    <property type="entry name" value="pseudo_rSAM_GG"/>
    <property type="match status" value="1"/>
</dbReference>
<evidence type="ECO:0000313" key="2">
    <source>
        <dbReference type="Proteomes" id="UP000014207"/>
    </source>
</evidence>
<dbReference type="PATRIC" id="fig|1235785.3.peg.4245"/>
<dbReference type="InterPro" id="IPR026418">
    <property type="entry name" value="Pseudo_rSAM"/>
</dbReference>
<protein>
    <submittedName>
        <fullName evidence="1">Quasi-rSAM protein, GG-Bacteroidales system protein</fullName>
    </submittedName>
</protein>